<dbReference type="EMBL" id="ML976657">
    <property type="protein sequence ID" value="KAF1979937.1"/>
    <property type="molecule type" value="Genomic_DNA"/>
</dbReference>
<keyword evidence="2" id="KW-1185">Reference proteome</keyword>
<evidence type="ECO:0000313" key="1">
    <source>
        <dbReference type="EMBL" id="KAF1979937.1"/>
    </source>
</evidence>
<dbReference type="Proteomes" id="UP000800036">
    <property type="component" value="Unassembled WGS sequence"/>
</dbReference>
<dbReference type="OrthoDB" id="426718at2759"/>
<feature type="non-terminal residue" evidence="1">
    <location>
        <position position="1"/>
    </location>
</feature>
<protein>
    <submittedName>
        <fullName evidence="1">Uncharacterized protein</fullName>
    </submittedName>
</protein>
<dbReference type="AlphaFoldDB" id="A0A6A5W386"/>
<feature type="non-terminal residue" evidence="1">
    <location>
        <position position="247"/>
    </location>
</feature>
<organism evidence="1 2">
    <name type="scientific">Bimuria novae-zelandiae CBS 107.79</name>
    <dbReference type="NCBI Taxonomy" id="1447943"/>
    <lineage>
        <taxon>Eukaryota</taxon>
        <taxon>Fungi</taxon>
        <taxon>Dikarya</taxon>
        <taxon>Ascomycota</taxon>
        <taxon>Pezizomycotina</taxon>
        <taxon>Dothideomycetes</taxon>
        <taxon>Pleosporomycetidae</taxon>
        <taxon>Pleosporales</taxon>
        <taxon>Massarineae</taxon>
        <taxon>Didymosphaeriaceae</taxon>
        <taxon>Bimuria</taxon>
    </lineage>
</organism>
<dbReference type="PANTHER" id="PTHR37490">
    <property type="entry name" value="EXPRESSED PROTEIN"/>
    <property type="match status" value="1"/>
</dbReference>
<evidence type="ECO:0000313" key="2">
    <source>
        <dbReference type="Proteomes" id="UP000800036"/>
    </source>
</evidence>
<sequence length="247" mass="28218">LVVSSTSSEHTEWIASSFPNTTTAIYVVDSNDPRGSFKTPMNKGNEAMVYLTYIIDHYGNLPDVAIFIHAHLQSKHTDDFLGNSMVETLQRLRIPKVRSDGYFNLRCNWKPGGCPQYLNLHNPTQSTLDGSAEAQTLKNAWSELFPDVNDMPEWVGQPYGGQFAASRDTIRRTPLQSWVLWREWLVNTNLTDYQSGRVWEYTWQYVLAGEAIFCPSMDQCYCEGYGVCFGSSKAFEDRIKRGERLEE</sequence>
<dbReference type="InterPro" id="IPR021838">
    <property type="entry name" value="DUF3431"/>
</dbReference>
<dbReference type="PANTHER" id="PTHR37490:SF3">
    <property type="entry name" value="DUF3431 DOMAIN CONTAINING PROTEIN"/>
    <property type="match status" value="1"/>
</dbReference>
<reference evidence="1" key="1">
    <citation type="journal article" date="2020" name="Stud. Mycol.">
        <title>101 Dothideomycetes genomes: a test case for predicting lifestyles and emergence of pathogens.</title>
        <authorList>
            <person name="Haridas S."/>
            <person name="Albert R."/>
            <person name="Binder M."/>
            <person name="Bloem J."/>
            <person name="Labutti K."/>
            <person name="Salamov A."/>
            <person name="Andreopoulos B."/>
            <person name="Baker S."/>
            <person name="Barry K."/>
            <person name="Bills G."/>
            <person name="Bluhm B."/>
            <person name="Cannon C."/>
            <person name="Castanera R."/>
            <person name="Culley D."/>
            <person name="Daum C."/>
            <person name="Ezra D."/>
            <person name="Gonzalez J."/>
            <person name="Henrissat B."/>
            <person name="Kuo A."/>
            <person name="Liang C."/>
            <person name="Lipzen A."/>
            <person name="Lutzoni F."/>
            <person name="Magnuson J."/>
            <person name="Mondo S."/>
            <person name="Nolan M."/>
            <person name="Ohm R."/>
            <person name="Pangilinan J."/>
            <person name="Park H.-J."/>
            <person name="Ramirez L."/>
            <person name="Alfaro M."/>
            <person name="Sun H."/>
            <person name="Tritt A."/>
            <person name="Yoshinaga Y."/>
            <person name="Zwiers L.-H."/>
            <person name="Turgeon B."/>
            <person name="Goodwin S."/>
            <person name="Spatafora J."/>
            <person name="Crous P."/>
            <person name="Grigoriev I."/>
        </authorList>
    </citation>
    <scope>NUCLEOTIDE SEQUENCE</scope>
    <source>
        <strain evidence="1">CBS 107.79</strain>
    </source>
</reference>
<gene>
    <name evidence="1" type="ORF">BU23DRAFT_366676</name>
</gene>
<dbReference type="Pfam" id="PF11913">
    <property type="entry name" value="DUF3431"/>
    <property type="match status" value="1"/>
</dbReference>
<accession>A0A6A5W386</accession>
<name>A0A6A5W386_9PLEO</name>
<proteinExistence type="predicted"/>